<keyword evidence="12" id="KW-1185">Reference proteome</keyword>
<proteinExistence type="predicted"/>
<keyword evidence="4" id="KW-0805">Transcription regulation</keyword>
<dbReference type="GO" id="GO:0003677">
    <property type="term" value="F:DNA binding"/>
    <property type="evidence" value="ECO:0007669"/>
    <property type="project" value="UniProtKB-UniRule"/>
</dbReference>
<keyword evidence="3" id="KW-0156">Chromatin regulator</keyword>
<protein>
    <recommendedName>
        <fullName evidence="10">HMG box domain-containing protein</fullName>
    </recommendedName>
</protein>
<dbReference type="InterPro" id="IPR009071">
    <property type="entry name" value="HMG_box_dom"/>
</dbReference>
<dbReference type="SUPFAM" id="SSF47095">
    <property type="entry name" value="HMG-box"/>
    <property type="match status" value="1"/>
</dbReference>
<dbReference type="PANTHER" id="PTHR16062:SF22">
    <property type="entry name" value="HISTONE-LYSINE N-METHYLTRANSFERASE ASH1L"/>
    <property type="match status" value="1"/>
</dbReference>
<feature type="region of interest" description="Disordered" evidence="9">
    <location>
        <begin position="440"/>
        <end position="487"/>
    </location>
</feature>
<dbReference type="EMBL" id="MTYJ01000015">
    <property type="protein sequence ID" value="OQV22755.1"/>
    <property type="molecule type" value="Genomic_DNA"/>
</dbReference>
<evidence type="ECO:0000256" key="5">
    <source>
        <dbReference type="ARBA" id="ARBA00023163"/>
    </source>
</evidence>
<dbReference type="GO" id="GO:0006368">
    <property type="term" value="P:transcription elongation by RNA polymerase II"/>
    <property type="evidence" value="ECO:0007669"/>
    <property type="project" value="TreeGrafter"/>
</dbReference>
<gene>
    <name evidence="11" type="ORF">BV898_03192</name>
</gene>
<dbReference type="OrthoDB" id="10009055at2759"/>
<dbReference type="GO" id="GO:0003682">
    <property type="term" value="F:chromatin binding"/>
    <property type="evidence" value="ECO:0007669"/>
    <property type="project" value="TreeGrafter"/>
</dbReference>
<accession>A0A1W0X5J0</accession>
<keyword evidence="6 7" id="KW-0539">Nucleus</keyword>
<dbReference type="Gene3D" id="1.10.30.10">
    <property type="entry name" value="High mobility group box domain"/>
    <property type="match status" value="1"/>
</dbReference>
<evidence type="ECO:0000256" key="4">
    <source>
        <dbReference type="ARBA" id="ARBA00023015"/>
    </source>
</evidence>
<feature type="compositionally biased region" description="Basic residues" evidence="9">
    <location>
        <begin position="297"/>
        <end position="308"/>
    </location>
</feature>
<dbReference type="GO" id="GO:0006338">
    <property type="term" value="P:chromatin remodeling"/>
    <property type="evidence" value="ECO:0007669"/>
    <property type="project" value="InterPro"/>
</dbReference>
<dbReference type="CDD" id="cd00084">
    <property type="entry name" value="HMG-box_SF"/>
    <property type="match status" value="1"/>
</dbReference>
<evidence type="ECO:0000256" key="1">
    <source>
        <dbReference type="ARBA" id="ARBA00004123"/>
    </source>
</evidence>
<evidence type="ECO:0000256" key="6">
    <source>
        <dbReference type="ARBA" id="ARBA00023242"/>
    </source>
</evidence>
<evidence type="ECO:0000256" key="2">
    <source>
        <dbReference type="ARBA" id="ARBA00022737"/>
    </source>
</evidence>
<dbReference type="Proteomes" id="UP000192578">
    <property type="component" value="Unassembled WGS sequence"/>
</dbReference>
<dbReference type="InterPro" id="IPR037382">
    <property type="entry name" value="Rsc/polybromo"/>
</dbReference>
<evidence type="ECO:0000313" key="12">
    <source>
        <dbReference type="Proteomes" id="UP000192578"/>
    </source>
</evidence>
<feature type="compositionally biased region" description="Polar residues" evidence="9">
    <location>
        <begin position="446"/>
        <end position="457"/>
    </location>
</feature>
<reference evidence="12" key="1">
    <citation type="submission" date="2017-01" db="EMBL/GenBank/DDBJ databases">
        <title>Comparative genomics of anhydrobiosis in the tardigrade Hypsibius dujardini.</title>
        <authorList>
            <person name="Yoshida Y."/>
            <person name="Koutsovoulos G."/>
            <person name="Laetsch D."/>
            <person name="Stevens L."/>
            <person name="Kumar S."/>
            <person name="Horikawa D."/>
            <person name="Ishino K."/>
            <person name="Komine S."/>
            <person name="Tomita M."/>
            <person name="Blaxter M."/>
            <person name="Arakawa K."/>
        </authorList>
    </citation>
    <scope>NUCLEOTIDE SEQUENCE [LARGE SCALE GENOMIC DNA]</scope>
    <source>
        <strain evidence="12">Z151</strain>
    </source>
</reference>
<name>A0A1W0X5J0_HYPEX</name>
<dbReference type="Gene3D" id="2.30.30.490">
    <property type="match status" value="1"/>
</dbReference>
<keyword evidence="5" id="KW-0804">Transcription</keyword>
<keyword evidence="8" id="KW-0175">Coiled coil</keyword>
<comment type="caution">
    <text evidence="11">The sequence shown here is derived from an EMBL/GenBank/DDBJ whole genome shotgun (WGS) entry which is preliminary data.</text>
</comment>
<keyword evidence="2" id="KW-0677">Repeat</keyword>
<feature type="domain" description="HMG box" evidence="10">
    <location>
        <begin position="310"/>
        <end position="378"/>
    </location>
</feature>
<evidence type="ECO:0000256" key="9">
    <source>
        <dbReference type="SAM" id="MobiDB-lite"/>
    </source>
</evidence>
<feature type="region of interest" description="Disordered" evidence="9">
    <location>
        <begin position="287"/>
        <end position="308"/>
    </location>
</feature>
<feature type="compositionally biased region" description="Low complexity" evidence="9">
    <location>
        <begin position="638"/>
        <end position="648"/>
    </location>
</feature>
<feature type="coiled-coil region" evidence="8">
    <location>
        <begin position="497"/>
        <end position="524"/>
    </location>
</feature>
<dbReference type="Pfam" id="PF00505">
    <property type="entry name" value="HMG_box"/>
    <property type="match status" value="1"/>
</dbReference>
<evidence type="ECO:0000313" key="11">
    <source>
        <dbReference type="EMBL" id="OQV22755.1"/>
    </source>
</evidence>
<dbReference type="InterPro" id="IPR043151">
    <property type="entry name" value="BAH_sf"/>
</dbReference>
<dbReference type="AlphaFoldDB" id="A0A1W0X5J0"/>
<evidence type="ECO:0000256" key="3">
    <source>
        <dbReference type="ARBA" id="ARBA00022853"/>
    </source>
</evidence>
<comment type="subcellular location">
    <subcellularLocation>
        <location evidence="1">Nucleus</location>
    </subcellularLocation>
</comment>
<sequence length="675" mass="74052">MPENQRIQLIPRETLLPAVRVPSVFASLSAKDGSMKPDSWSATTGPPGFPLCKDSEIIDVIREPVLAKSAVPEEGVLAYEQKDSPVGFIKIGDCFSVKGESADRIIKVEKIFDKGPETFVSGIIFVFTKDLPPTIALPAKLFYHNEVFQKVTEETLSVKQLATRCAVLSLRDFSSCRQTELTEDQVYIVESKILENGTAGRRTKGSRLLNVSAAGSSHATDDEIFFFEKPVDPRRVVSPFLEPVLSGKVVEIDRTPEESPVGTISYDDDALSISHASEISFATPLSPAASNYDGSGKKRSRSGKKLHKKGKYTVSGFILYGADNRRAIKDNHPGLSFQETSRHVSDMWRALTTGERKKWEDEAKRKSNFVNSEMKSRGYSHLDGISFKGLGSKNDMDLIVELERRAQQQEAHLKDEAAKAAAAREATQAAQTQAAAAAAAAHAASLPSTSGMSNHQTQQSQSQPPSSMTAPGSPIKTNEAGGQGQTGTVQMISPQALAMMQSQHQQYQRIIQQQQMQIQQQQQVQRPLFLTLPSEPPKVKRALHSEVFLKYLENNGMGSHPKPDVPYWRRQLAASQDTIPPPRQIPDYWPSLLNIDAETKNKGMEMVSRMWSTRNLIFTKTCGLVPVPLTQSTGGGPSSSNSTAGPSSKPFSPPIALPVMARERSSARRPPSSRR</sequence>
<dbReference type="SMART" id="SM00398">
    <property type="entry name" value="HMG"/>
    <property type="match status" value="1"/>
</dbReference>
<dbReference type="PROSITE" id="PS50118">
    <property type="entry name" value="HMG_BOX_2"/>
    <property type="match status" value="1"/>
</dbReference>
<evidence type="ECO:0000256" key="7">
    <source>
        <dbReference type="PROSITE-ProRule" id="PRU00267"/>
    </source>
</evidence>
<feature type="DNA-binding region" description="HMG box" evidence="7">
    <location>
        <begin position="310"/>
        <end position="378"/>
    </location>
</feature>
<dbReference type="PANTHER" id="PTHR16062">
    <property type="entry name" value="SWI/SNF-RELATED"/>
    <property type="match status" value="1"/>
</dbReference>
<evidence type="ECO:0000259" key="10">
    <source>
        <dbReference type="PROSITE" id="PS50118"/>
    </source>
</evidence>
<feature type="compositionally biased region" description="Low complexity" evidence="9">
    <location>
        <begin position="458"/>
        <end position="467"/>
    </location>
</feature>
<dbReference type="InterPro" id="IPR036910">
    <property type="entry name" value="HMG_box_dom_sf"/>
</dbReference>
<dbReference type="GO" id="GO:0016586">
    <property type="term" value="C:RSC-type complex"/>
    <property type="evidence" value="ECO:0007669"/>
    <property type="project" value="InterPro"/>
</dbReference>
<evidence type="ECO:0000256" key="8">
    <source>
        <dbReference type="SAM" id="Coils"/>
    </source>
</evidence>
<organism evidence="11 12">
    <name type="scientific">Hypsibius exemplaris</name>
    <name type="common">Freshwater tardigrade</name>
    <dbReference type="NCBI Taxonomy" id="2072580"/>
    <lineage>
        <taxon>Eukaryota</taxon>
        <taxon>Metazoa</taxon>
        <taxon>Ecdysozoa</taxon>
        <taxon>Tardigrada</taxon>
        <taxon>Eutardigrada</taxon>
        <taxon>Parachela</taxon>
        <taxon>Hypsibioidea</taxon>
        <taxon>Hypsibiidae</taxon>
        <taxon>Hypsibius</taxon>
    </lineage>
</organism>
<feature type="region of interest" description="Disordered" evidence="9">
    <location>
        <begin position="629"/>
        <end position="675"/>
    </location>
</feature>
<keyword evidence="7" id="KW-0238">DNA-binding</keyword>